<evidence type="ECO:0008006" key="3">
    <source>
        <dbReference type="Google" id="ProtNLM"/>
    </source>
</evidence>
<dbReference type="InterPro" id="IPR040256">
    <property type="entry name" value="At4g02000-like"/>
</dbReference>
<dbReference type="PANTHER" id="PTHR31286">
    <property type="entry name" value="GLYCINE-RICH CELL WALL STRUCTURAL PROTEIN 1.8-LIKE"/>
    <property type="match status" value="1"/>
</dbReference>
<organism evidence="1 2">
    <name type="scientific">Gossypium stocksii</name>
    <dbReference type="NCBI Taxonomy" id="47602"/>
    <lineage>
        <taxon>Eukaryota</taxon>
        <taxon>Viridiplantae</taxon>
        <taxon>Streptophyta</taxon>
        <taxon>Embryophyta</taxon>
        <taxon>Tracheophyta</taxon>
        <taxon>Spermatophyta</taxon>
        <taxon>Magnoliopsida</taxon>
        <taxon>eudicotyledons</taxon>
        <taxon>Gunneridae</taxon>
        <taxon>Pentapetalae</taxon>
        <taxon>rosids</taxon>
        <taxon>malvids</taxon>
        <taxon>Malvales</taxon>
        <taxon>Malvaceae</taxon>
        <taxon>Malvoideae</taxon>
        <taxon>Gossypium</taxon>
    </lineage>
</organism>
<dbReference type="AlphaFoldDB" id="A0A9D3UR79"/>
<sequence length="88" mass="10416">ATFDLVIDWVRLLELPLEYYYNKILAKIWRSMGILLHVNDATSSELRGKYACFWIQVTIDNPLKTYLMVYGHKQSIQYEGLESFCFQC</sequence>
<dbReference type="EMBL" id="JAIQCV010000010">
    <property type="protein sequence ID" value="KAH1055922.1"/>
    <property type="molecule type" value="Genomic_DNA"/>
</dbReference>
<proteinExistence type="predicted"/>
<evidence type="ECO:0000313" key="1">
    <source>
        <dbReference type="EMBL" id="KAH1055922.1"/>
    </source>
</evidence>
<protein>
    <recommendedName>
        <fullName evidence="3">DUF4283 domain-containing protein</fullName>
    </recommendedName>
</protein>
<gene>
    <name evidence="1" type="ORF">J1N35_033987</name>
</gene>
<feature type="non-terminal residue" evidence="1">
    <location>
        <position position="88"/>
    </location>
</feature>
<dbReference type="Proteomes" id="UP000828251">
    <property type="component" value="Unassembled WGS sequence"/>
</dbReference>
<accession>A0A9D3UR79</accession>
<keyword evidence="2" id="KW-1185">Reference proteome</keyword>
<evidence type="ECO:0000313" key="2">
    <source>
        <dbReference type="Proteomes" id="UP000828251"/>
    </source>
</evidence>
<dbReference type="PANTHER" id="PTHR31286:SF99">
    <property type="entry name" value="DUF4283 DOMAIN-CONTAINING PROTEIN"/>
    <property type="match status" value="1"/>
</dbReference>
<comment type="caution">
    <text evidence="1">The sequence shown here is derived from an EMBL/GenBank/DDBJ whole genome shotgun (WGS) entry which is preliminary data.</text>
</comment>
<feature type="non-terminal residue" evidence="1">
    <location>
        <position position="1"/>
    </location>
</feature>
<reference evidence="1 2" key="1">
    <citation type="journal article" date="2021" name="Plant Biotechnol. J.">
        <title>Multi-omics assisted identification of the key and species-specific regulatory components of drought-tolerant mechanisms in Gossypium stocksii.</title>
        <authorList>
            <person name="Yu D."/>
            <person name="Ke L."/>
            <person name="Zhang D."/>
            <person name="Wu Y."/>
            <person name="Sun Y."/>
            <person name="Mei J."/>
            <person name="Sun J."/>
            <person name="Sun Y."/>
        </authorList>
    </citation>
    <scope>NUCLEOTIDE SEQUENCE [LARGE SCALE GENOMIC DNA]</scope>
    <source>
        <strain evidence="2">cv. E1</strain>
        <tissue evidence="1">Leaf</tissue>
    </source>
</reference>
<name>A0A9D3UR79_9ROSI</name>
<dbReference type="OrthoDB" id="951430at2759"/>